<organism evidence="3 4">
    <name type="scientific">Tagetes erecta</name>
    <name type="common">African marigold</name>
    <dbReference type="NCBI Taxonomy" id="13708"/>
    <lineage>
        <taxon>Eukaryota</taxon>
        <taxon>Viridiplantae</taxon>
        <taxon>Streptophyta</taxon>
        <taxon>Embryophyta</taxon>
        <taxon>Tracheophyta</taxon>
        <taxon>Spermatophyta</taxon>
        <taxon>Magnoliopsida</taxon>
        <taxon>eudicotyledons</taxon>
        <taxon>Gunneridae</taxon>
        <taxon>Pentapetalae</taxon>
        <taxon>asterids</taxon>
        <taxon>campanulids</taxon>
        <taxon>Asterales</taxon>
        <taxon>Asteraceae</taxon>
        <taxon>Asteroideae</taxon>
        <taxon>Heliantheae alliance</taxon>
        <taxon>Tageteae</taxon>
        <taxon>Tagetes</taxon>
    </lineage>
</organism>
<sequence>MEASSSCSSPYFPKTVEEIFRDYSGRRAGLIRALTQDDDNLCLYGHPNGTWELSLPVENVPSKIPEPCVGINFARQGGMNRRDWISIVALHSDSWLMSVAFFQGACVGLSQSDRG</sequence>
<dbReference type="GO" id="GO:0006325">
    <property type="term" value="P:chromatin organization"/>
    <property type="evidence" value="ECO:0007669"/>
    <property type="project" value="UniProtKB-UniRule"/>
</dbReference>
<evidence type="ECO:0000313" key="3">
    <source>
        <dbReference type="EMBL" id="KAK1426514.1"/>
    </source>
</evidence>
<comment type="function">
    <text evidence="1">Histone-binding component that specifically recognizes H3 tails trimethylated on 'Lys-4' (H3K4me3), which mark transcription start sites of virtually all active genes.</text>
</comment>
<dbReference type="GO" id="GO:0042393">
    <property type="term" value="F:histone binding"/>
    <property type="evidence" value="ECO:0007669"/>
    <property type="project" value="UniProtKB-UniRule"/>
</dbReference>
<gene>
    <name evidence="3" type="ORF">QVD17_15188</name>
</gene>
<evidence type="ECO:0000313" key="4">
    <source>
        <dbReference type="Proteomes" id="UP001229421"/>
    </source>
</evidence>
<keyword evidence="4" id="KW-1185">Reference proteome</keyword>
<keyword evidence="1" id="KW-0539">Nucleus</keyword>
<keyword evidence="1" id="KW-0805">Transcription regulation</keyword>
<evidence type="ECO:0000256" key="1">
    <source>
        <dbReference type="RuleBase" id="RU369089"/>
    </source>
</evidence>
<protein>
    <recommendedName>
        <fullName evidence="1">PHD finger protein ALFIN-LIKE</fullName>
    </recommendedName>
</protein>
<reference evidence="3" key="1">
    <citation type="journal article" date="2023" name="bioRxiv">
        <title>Improved chromosome-level genome assembly for marigold (Tagetes erecta).</title>
        <authorList>
            <person name="Jiang F."/>
            <person name="Yuan L."/>
            <person name="Wang S."/>
            <person name="Wang H."/>
            <person name="Xu D."/>
            <person name="Wang A."/>
            <person name="Fan W."/>
        </authorList>
    </citation>
    <scope>NUCLEOTIDE SEQUENCE</scope>
    <source>
        <strain evidence="3">WSJ</strain>
        <tissue evidence="3">Leaf</tissue>
    </source>
</reference>
<dbReference type="PANTHER" id="PTHR12321:SF39">
    <property type="entry name" value="PHD FINGER PROTEIN ALFIN-LIKE 2"/>
    <property type="match status" value="1"/>
</dbReference>
<comment type="caution">
    <text evidence="3">The sequence shown here is derived from an EMBL/GenBank/DDBJ whole genome shotgun (WGS) entry which is preliminary data.</text>
</comment>
<keyword evidence="1" id="KW-0863">Zinc-finger</keyword>
<dbReference type="GO" id="GO:0006355">
    <property type="term" value="P:regulation of DNA-templated transcription"/>
    <property type="evidence" value="ECO:0007669"/>
    <property type="project" value="UniProtKB-UniRule"/>
</dbReference>
<dbReference type="Pfam" id="PF12165">
    <property type="entry name" value="Alfin"/>
    <property type="match status" value="1"/>
</dbReference>
<keyword evidence="1" id="KW-0804">Transcription</keyword>
<dbReference type="GO" id="GO:0000976">
    <property type="term" value="F:transcription cis-regulatory region binding"/>
    <property type="evidence" value="ECO:0007669"/>
    <property type="project" value="TreeGrafter"/>
</dbReference>
<dbReference type="GO" id="GO:0008270">
    <property type="term" value="F:zinc ion binding"/>
    <property type="evidence" value="ECO:0007669"/>
    <property type="project" value="UniProtKB-KW"/>
</dbReference>
<accession>A0AAD8NZG3</accession>
<comment type="domain">
    <text evidence="1">The PHD-type zinc finger mediates the binding to H3K4me3.</text>
</comment>
<dbReference type="GO" id="GO:0005634">
    <property type="term" value="C:nucleus"/>
    <property type="evidence" value="ECO:0007669"/>
    <property type="project" value="UniProtKB-SubCell"/>
</dbReference>
<dbReference type="EMBL" id="JAUHHV010000004">
    <property type="protein sequence ID" value="KAK1426514.1"/>
    <property type="molecule type" value="Genomic_DNA"/>
</dbReference>
<feature type="domain" description="Alfin N-terminal" evidence="2">
    <location>
        <begin position="15"/>
        <end position="114"/>
    </location>
</feature>
<keyword evidence="1" id="KW-0862">Zinc</keyword>
<name>A0AAD8NZG3_TARER</name>
<dbReference type="InterPro" id="IPR021998">
    <property type="entry name" value="Alfin_N"/>
</dbReference>
<proteinExistence type="inferred from homology"/>
<dbReference type="PANTHER" id="PTHR12321">
    <property type="entry name" value="CPG BINDING PROTEIN"/>
    <property type="match status" value="1"/>
</dbReference>
<comment type="similarity">
    <text evidence="1">Belongs to the Alfin family.</text>
</comment>
<dbReference type="GO" id="GO:0003712">
    <property type="term" value="F:transcription coregulator activity"/>
    <property type="evidence" value="ECO:0007669"/>
    <property type="project" value="TreeGrafter"/>
</dbReference>
<dbReference type="AlphaFoldDB" id="A0AAD8NZG3"/>
<dbReference type="InterPro" id="IPR045104">
    <property type="entry name" value="Alfin"/>
</dbReference>
<comment type="subcellular location">
    <subcellularLocation>
        <location evidence="1">Nucleus</location>
    </subcellularLocation>
</comment>
<dbReference type="Proteomes" id="UP001229421">
    <property type="component" value="Unassembled WGS sequence"/>
</dbReference>
<keyword evidence="1" id="KW-0479">Metal-binding</keyword>
<keyword evidence="1" id="KW-0156">Chromatin regulator</keyword>
<evidence type="ECO:0000259" key="2">
    <source>
        <dbReference type="Pfam" id="PF12165"/>
    </source>
</evidence>
<comment type="subunit">
    <text evidence="1">Interacts with H3K4me3 and to a lesser extent with H3K4me2.</text>
</comment>